<reference evidence="1 2" key="1">
    <citation type="submission" date="2019-07" db="EMBL/GenBank/DDBJ databases">
        <title>Genomes of Cafeteria roenbergensis.</title>
        <authorList>
            <person name="Fischer M.G."/>
            <person name="Hackl T."/>
            <person name="Roman M."/>
        </authorList>
    </citation>
    <scope>NUCLEOTIDE SEQUENCE [LARGE SCALE GENOMIC DNA]</scope>
    <source>
        <strain evidence="1 2">RCC970-E3</strain>
    </source>
</reference>
<dbReference type="AlphaFoldDB" id="A0A5A8D0E6"/>
<evidence type="ECO:0000313" key="1">
    <source>
        <dbReference type="EMBL" id="KAA0158157.1"/>
    </source>
</evidence>
<dbReference type="EMBL" id="VLTL01000158">
    <property type="protein sequence ID" value="KAA0158157.1"/>
    <property type="molecule type" value="Genomic_DNA"/>
</dbReference>
<protein>
    <submittedName>
        <fullName evidence="1">Uncharacterized protein</fullName>
    </submittedName>
</protein>
<comment type="caution">
    <text evidence="1">The sequence shown here is derived from an EMBL/GenBank/DDBJ whole genome shotgun (WGS) entry which is preliminary data.</text>
</comment>
<proteinExistence type="predicted"/>
<dbReference type="Proteomes" id="UP000324907">
    <property type="component" value="Unassembled WGS sequence"/>
</dbReference>
<organism evidence="1 2">
    <name type="scientific">Cafeteria roenbergensis</name>
    <name type="common">Marine flagellate</name>
    <dbReference type="NCBI Taxonomy" id="33653"/>
    <lineage>
        <taxon>Eukaryota</taxon>
        <taxon>Sar</taxon>
        <taxon>Stramenopiles</taxon>
        <taxon>Bigyra</taxon>
        <taxon>Opalozoa</taxon>
        <taxon>Bicosoecida</taxon>
        <taxon>Cafeteriaceae</taxon>
        <taxon>Cafeteria</taxon>
    </lineage>
</organism>
<sequence>MVSWSDAVVSVESWARLLLLMGVGWELDGASAYRALLLREKAARSKMMPGSRETASLGGPGGPSGGSDAIARALVAARDVPGLGNRLMLFSPADRVIPVRVSLPFTLGCYAADLIPPSEGVGMVPTGGDEHNRDFTPPEWLRVAAFLDKCASHI</sequence>
<accession>A0A5A8D0E6</accession>
<evidence type="ECO:0000313" key="2">
    <source>
        <dbReference type="Proteomes" id="UP000324907"/>
    </source>
</evidence>
<gene>
    <name evidence="1" type="ORF">FNF28_06371</name>
</gene>
<name>A0A5A8D0E6_CAFRO</name>